<dbReference type="InterPro" id="IPR006977">
    <property type="entry name" value="Yip1_dom"/>
</dbReference>
<feature type="transmembrane region" description="Helical" evidence="5">
    <location>
        <begin position="73"/>
        <end position="97"/>
    </location>
</feature>
<feature type="domain" description="Yip1" evidence="6">
    <location>
        <begin position="14"/>
        <end position="184"/>
    </location>
</feature>
<reference evidence="8" key="1">
    <citation type="submission" date="2016-10" db="EMBL/GenBank/DDBJ databases">
        <authorList>
            <person name="Varghese N."/>
            <person name="Submissions S."/>
        </authorList>
    </citation>
    <scope>NUCLEOTIDE SEQUENCE [LARGE SCALE GENOMIC DNA]</scope>
    <source>
        <strain evidence="8">CGMCC 1.10789</strain>
    </source>
</reference>
<evidence type="ECO:0000256" key="2">
    <source>
        <dbReference type="ARBA" id="ARBA00022692"/>
    </source>
</evidence>
<evidence type="ECO:0000256" key="4">
    <source>
        <dbReference type="ARBA" id="ARBA00023136"/>
    </source>
</evidence>
<keyword evidence="4 5" id="KW-0472">Membrane</keyword>
<dbReference type="AlphaFoldDB" id="A0A1G9D9R9"/>
<feature type="transmembrane region" description="Helical" evidence="5">
    <location>
        <begin position="140"/>
        <end position="163"/>
    </location>
</feature>
<sequence length="198" mass="21011">MTVTARDYIALAIASIRNPRAGAEQIMRMAAGRLGRRERWELLALVVLLSAILTELTILILPQGASLLMPLGLSPLAMTLLQFGLMALTVQAVYWIGRAAGGQGSLEDALLLVAWLQAILLGVQLIQSLALLLVPPLVSLITLFGMVLWPWLMTGFVAALHGFSSLAKVFLGIVAASFGIALGLSLILAMIGVAPRGF</sequence>
<name>A0A1G9D9R9_9RHOB</name>
<dbReference type="STRING" id="990712.SAMN05216257_103399"/>
<evidence type="ECO:0000256" key="1">
    <source>
        <dbReference type="ARBA" id="ARBA00004141"/>
    </source>
</evidence>
<organism evidence="7 8">
    <name type="scientific">Meinhardsimonia xiamenensis</name>
    <dbReference type="NCBI Taxonomy" id="990712"/>
    <lineage>
        <taxon>Bacteria</taxon>
        <taxon>Pseudomonadati</taxon>
        <taxon>Pseudomonadota</taxon>
        <taxon>Alphaproteobacteria</taxon>
        <taxon>Rhodobacterales</taxon>
        <taxon>Paracoccaceae</taxon>
        <taxon>Meinhardsimonia</taxon>
    </lineage>
</organism>
<gene>
    <name evidence="7" type="ORF">SAMN05216257_103399</name>
</gene>
<dbReference type="OrthoDB" id="7688451at2"/>
<feature type="transmembrane region" description="Helical" evidence="5">
    <location>
        <begin position="109"/>
        <end position="134"/>
    </location>
</feature>
<proteinExistence type="predicted"/>
<dbReference type="GO" id="GO:0016020">
    <property type="term" value="C:membrane"/>
    <property type="evidence" value="ECO:0007669"/>
    <property type="project" value="UniProtKB-SubCell"/>
</dbReference>
<evidence type="ECO:0000313" key="8">
    <source>
        <dbReference type="Proteomes" id="UP000199328"/>
    </source>
</evidence>
<comment type="subcellular location">
    <subcellularLocation>
        <location evidence="1">Membrane</location>
        <topology evidence="1">Multi-pass membrane protein</topology>
    </subcellularLocation>
</comment>
<evidence type="ECO:0000256" key="5">
    <source>
        <dbReference type="SAM" id="Phobius"/>
    </source>
</evidence>
<evidence type="ECO:0000259" key="6">
    <source>
        <dbReference type="Pfam" id="PF04893"/>
    </source>
</evidence>
<dbReference type="EMBL" id="FNFV01000003">
    <property type="protein sequence ID" value="SDK60543.1"/>
    <property type="molecule type" value="Genomic_DNA"/>
</dbReference>
<keyword evidence="8" id="KW-1185">Reference proteome</keyword>
<evidence type="ECO:0000313" key="7">
    <source>
        <dbReference type="EMBL" id="SDK60543.1"/>
    </source>
</evidence>
<accession>A0A1G9D9R9</accession>
<feature type="transmembrane region" description="Helical" evidence="5">
    <location>
        <begin position="42"/>
        <end position="61"/>
    </location>
</feature>
<keyword evidence="3 5" id="KW-1133">Transmembrane helix</keyword>
<protein>
    <submittedName>
        <fullName evidence="7">Yip1 domain-containing protein</fullName>
    </submittedName>
</protein>
<dbReference type="Pfam" id="PF04893">
    <property type="entry name" value="Yip1"/>
    <property type="match status" value="1"/>
</dbReference>
<evidence type="ECO:0000256" key="3">
    <source>
        <dbReference type="ARBA" id="ARBA00022989"/>
    </source>
</evidence>
<dbReference type="Proteomes" id="UP000199328">
    <property type="component" value="Unassembled WGS sequence"/>
</dbReference>
<feature type="transmembrane region" description="Helical" evidence="5">
    <location>
        <begin position="170"/>
        <end position="194"/>
    </location>
</feature>
<keyword evidence="2 5" id="KW-0812">Transmembrane</keyword>
<dbReference type="RefSeq" id="WP_092500152.1">
    <property type="nucleotide sequence ID" value="NZ_FNFV01000003.1"/>
</dbReference>